<evidence type="ECO:0000256" key="1">
    <source>
        <dbReference type="SAM" id="MobiDB-lite"/>
    </source>
</evidence>
<geneLocation type="plasmid" evidence="2 3">
    <name>unnamed</name>
</geneLocation>
<gene>
    <name evidence="2" type="ORF">M5I08_24980</name>
</gene>
<evidence type="ECO:0000313" key="2">
    <source>
        <dbReference type="EMBL" id="UQX13461.1"/>
    </source>
</evidence>
<feature type="region of interest" description="Disordered" evidence="1">
    <location>
        <begin position="1"/>
        <end position="42"/>
    </location>
</feature>
<proteinExistence type="predicted"/>
<keyword evidence="3" id="KW-1185">Reference proteome</keyword>
<organism evidence="2 3">
    <name type="scientific">Candidatus Mycobacterium methanotrophicum</name>
    <dbReference type="NCBI Taxonomy" id="2943498"/>
    <lineage>
        <taxon>Bacteria</taxon>
        <taxon>Bacillati</taxon>
        <taxon>Actinomycetota</taxon>
        <taxon>Actinomycetes</taxon>
        <taxon>Mycobacteriales</taxon>
        <taxon>Mycobacteriaceae</taxon>
        <taxon>Mycobacterium</taxon>
    </lineage>
</organism>
<keyword evidence="2" id="KW-0614">Plasmid</keyword>
<dbReference type="Proteomes" id="UP001056610">
    <property type="component" value="Plasmid unnamed"/>
</dbReference>
<reference evidence="2" key="1">
    <citation type="submission" date="2022-05" db="EMBL/GenBank/DDBJ databases">
        <title>A methanotrophic Mycobacterium dominates a cave microbial ecosystem.</title>
        <authorList>
            <person name="Van Spanning R.J.M."/>
            <person name="Guan Q."/>
            <person name="Melkonian C."/>
            <person name="Gallant J."/>
            <person name="Polerecky L."/>
            <person name="Flot J.-F."/>
            <person name="Brandt B.W."/>
            <person name="Braster M."/>
            <person name="Iturbe Espinoza P."/>
            <person name="Aerts J."/>
            <person name="Meima-Franke M."/>
            <person name="Piersma S.R."/>
            <person name="Bunduc C."/>
            <person name="Ummels R."/>
            <person name="Pain A."/>
            <person name="Fleming E.J."/>
            <person name="van der Wel N."/>
            <person name="Gherman V.D."/>
            <person name="Sarbu S.M."/>
            <person name="Bodelier P.L.E."/>
            <person name="Bitter W."/>
        </authorList>
    </citation>
    <scope>NUCLEOTIDE SEQUENCE</scope>
    <source>
        <strain evidence="2">Sulfur Cave</strain>
        <plasmid evidence="2">unnamed</plasmid>
    </source>
</reference>
<dbReference type="RefSeq" id="WP_219070218.1">
    <property type="nucleotide sequence ID" value="NZ_CAJUXY010000079.1"/>
</dbReference>
<evidence type="ECO:0000313" key="3">
    <source>
        <dbReference type="Proteomes" id="UP001056610"/>
    </source>
</evidence>
<name>A0ABY4QTP4_9MYCO</name>
<sequence>MRGASVAGAAQIRVHPTEPVTSAPSGTHGNSRRAGDDAVGQHVHPEIPRGILLAVVVLI</sequence>
<feature type="compositionally biased region" description="Polar residues" evidence="1">
    <location>
        <begin position="19"/>
        <end position="29"/>
    </location>
</feature>
<dbReference type="EMBL" id="CP097321">
    <property type="protein sequence ID" value="UQX13461.1"/>
    <property type="molecule type" value="Genomic_DNA"/>
</dbReference>
<protein>
    <submittedName>
        <fullName evidence="2">Uncharacterized protein</fullName>
    </submittedName>
</protein>
<accession>A0ABY4QTP4</accession>